<dbReference type="GO" id="GO:0000724">
    <property type="term" value="P:double-strand break repair via homologous recombination"/>
    <property type="evidence" value="ECO:0007669"/>
    <property type="project" value="TreeGrafter"/>
</dbReference>
<proteinExistence type="predicted"/>
<dbReference type="InterPro" id="IPR053054">
    <property type="entry name" value="DNA_repair-scaffolding"/>
</dbReference>
<reference evidence="3" key="1">
    <citation type="submission" date="2012-07" db="EMBL/GenBank/DDBJ databases">
        <title>Genome of the Chinese tree shrew, a rising model animal genetically related to primates.</title>
        <authorList>
            <person name="Zhang G."/>
            <person name="Fan Y."/>
            <person name="Yao Y."/>
            <person name="Huang Z."/>
        </authorList>
    </citation>
    <scope>NUCLEOTIDE SEQUENCE [LARGE SCALE GENOMIC DNA]</scope>
</reference>
<dbReference type="InterPro" id="IPR012340">
    <property type="entry name" value="NA-bd_OB-fold"/>
</dbReference>
<sequence>MLHPALLPQPEIDMKKAGLIVCIERTVLLLQKPLPCVASEAGSQELLAPVTLDELNPGTPINSICRVQGTVVGVDENTAFWWPACDQCGNGRLEQRPEDRGAFSCEDCSQLVTAPVLKRHLQVFLDCPSRPECRVKVKLLQHSISYLLRSAGGQDGSYEVKSVLGKEVELSCCFVQSATTHPASCIGLEEVQLLGAGASSEQGLWPWGL</sequence>
<accession>L8Y4F3</accession>
<dbReference type="STRING" id="246437.L8Y4F3"/>
<gene>
    <name evidence="2" type="ORF">TREES_T100017473</name>
</gene>
<dbReference type="Pfam" id="PF14951">
    <property type="entry name" value="DUF4503"/>
    <property type="match status" value="1"/>
</dbReference>
<reference evidence="3" key="2">
    <citation type="journal article" date="2013" name="Nat. Commun.">
        <title>Genome of the Chinese tree shrew.</title>
        <authorList>
            <person name="Fan Y."/>
            <person name="Huang Z.Y."/>
            <person name="Cao C.C."/>
            <person name="Chen C.S."/>
            <person name="Chen Y.X."/>
            <person name="Fan D.D."/>
            <person name="He J."/>
            <person name="Hou H.L."/>
            <person name="Hu L."/>
            <person name="Hu X.T."/>
            <person name="Jiang X.T."/>
            <person name="Lai R."/>
            <person name="Lang Y.S."/>
            <person name="Liang B."/>
            <person name="Liao S.G."/>
            <person name="Mu D."/>
            <person name="Ma Y.Y."/>
            <person name="Niu Y.Y."/>
            <person name="Sun X.Q."/>
            <person name="Xia J.Q."/>
            <person name="Xiao J."/>
            <person name="Xiong Z.Q."/>
            <person name="Xu L."/>
            <person name="Yang L."/>
            <person name="Zhang Y."/>
            <person name="Zhao W."/>
            <person name="Zhao X.D."/>
            <person name="Zheng Y.T."/>
            <person name="Zhou J.M."/>
            <person name="Zhu Y.B."/>
            <person name="Zhang G.J."/>
            <person name="Wang J."/>
            <person name="Yao Y.G."/>
        </authorList>
    </citation>
    <scope>NUCLEOTIDE SEQUENCE [LARGE SCALE GENOMIC DNA]</scope>
</reference>
<organism evidence="2 3">
    <name type="scientific">Tupaia chinensis</name>
    <name type="common">Chinese tree shrew</name>
    <name type="synonym">Tupaia belangeri chinensis</name>
    <dbReference type="NCBI Taxonomy" id="246437"/>
    <lineage>
        <taxon>Eukaryota</taxon>
        <taxon>Metazoa</taxon>
        <taxon>Chordata</taxon>
        <taxon>Craniata</taxon>
        <taxon>Vertebrata</taxon>
        <taxon>Euteleostomi</taxon>
        <taxon>Mammalia</taxon>
        <taxon>Eutheria</taxon>
        <taxon>Euarchontoglires</taxon>
        <taxon>Scandentia</taxon>
        <taxon>Tupaiidae</taxon>
        <taxon>Tupaia</taxon>
    </lineage>
</organism>
<evidence type="ECO:0000313" key="3">
    <source>
        <dbReference type="Proteomes" id="UP000011518"/>
    </source>
</evidence>
<dbReference type="Gene3D" id="2.40.50.140">
    <property type="entry name" value="Nucleic acid-binding proteins"/>
    <property type="match status" value="1"/>
</dbReference>
<dbReference type="GO" id="GO:0000228">
    <property type="term" value="C:nuclear chromosome"/>
    <property type="evidence" value="ECO:0007669"/>
    <property type="project" value="TreeGrafter"/>
</dbReference>
<dbReference type="SUPFAM" id="SSF50249">
    <property type="entry name" value="Nucleic acid-binding proteins"/>
    <property type="match status" value="1"/>
</dbReference>
<keyword evidence="3" id="KW-1185">Reference proteome</keyword>
<evidence type="ECO:0000313" key="2">
    <source>
        <dbReference type="EMBL" id="ELV09919.1"/>
    </source>
</evidence>
<dbReference type="PANTHER" id="PTHR34347">
    <property type="entry name" value="DNA REPAIR-SCAFFOLDING PROTEIN SPIDR"/>
    <property type="match status" value="1"/>
</dbReference>
<dbReference type="Proteomes" id="UP000011518">
    <property type="component" value="Unassembled WGS sequence"/>
</dbReference>
<dbReference type="AlphaFoldDB" id="L8Y4F3"/>
<dbReference type="PANTHER" id="PTHR34347:SF1">
    <property type="entry name" value="DNA REPAIR-SCAFFOLDING PROTEIN"/>
    <property type="match status" value="1"/>
</dbReference>
<protein>
    <recommendedName>
        <fullName evidence="1">DUF4503 domain-containing protein</fullName>
    </recommendedName>
</protein>
<name>L8Y4F3_TUPCH</name>
<dbReference type="GO" id="GO:0070202">
    <property type="term" value="P:regulation of establishment of protein localization to chromosome"/>
    <property type="evidence" value="ECO:0007669"/>
    <property type="project" value="TreeGrafter"/>
</dbReference>
<evidence type="ECO:0000259" key="1">
    <source>
        <dbReference type="Pfam" id="PF14951"/>
    </source>
</evidence>
<dbReference type="GO" id="GO:0005654">
    <property type="term" value="C:nucleoplasm"/>
    <property type="evidence" value="ECO:0007669"/>
    <property type="project" value="TreeGrafter"/>
</dbReference>
<dbReference type="InParanoid" id="L8Y4F3"/>
<dbReference type="EMBL" id="KB369284">
    <property type="protein sequence ID" value="ELV09919.1"/>
    <property type="molecule type" value="Genomic_DNA"/>
</dbReference>
<dbReference type="InterPro" id="IPR028032">
    <property type="entry name" value="DUF4503"/>
</dbReference>
<feature type="domain" description="DUF4503" evidence="1">
    <location>
        <begin position="14"/>
        <end position="193"/>
    </location>
</feature>